<dbReference type="GeneID" id="92837491"/>
<comment type="caution">
    <text evidence="2">The sequence shown here is derived from an EMBL/GenBank/DDBJ whole genome shotgun (WGS) entry which is preliminary data.</text>
</comment>
<feature type="domain" description="Replication-associated protein G2P N-terminal" evidence="1">
    <location>
        <begin position="3"/>
        <end position="231"/>
    </location>
</feature>
<dbReference type="GO" id="GO:0006260">
    <property type="term" value="P:DNA replication"/>
    <property type="evidence" value="ECO:0007669"/>
    <property type="project" value="InterPro"/>
</dbReference>
<evidence type="ECO:0000259" key="1">
    <source>
        <dbReference type="Pfam" id="PF05144"/>
    </source>
</evidence>
<dbReference type="PATRIC" id="fig|649747.3.peg.4981"/>
<dbReference type="RefSeq" id="WP_021619354.1">
    <property type="nucleotide sequence ID" value="NZ_KE952677.1"/>
</dbReference>
<sequence length="393" mass="45024">MAIDTVTLRSPFITEEVAQRIELQSIKRQGVNMKSGELLYSLTTARLKGSFDARISVKVERQQKGFDNKIPYKKDCSPFITLECSVHKALIGHNVYGGTDDFRASILWLIDKVNELLGVQLPPAPLWQVRRIDVAEVFMLVSEQAVQEWFQGLKINDTFRRRSVSKYGQHGLLVVGTTTSLKFYHKGKEFAKHDARRLLPFTDVIKVAELQELADRLLRAEVEIKTRKLKEDFGHVPLVSEITINYLNNLFDKEVGAFLKEGASRVGKVITVNAVRQRLVKEYGERRAKTLFNTWHQLATLGEQFVKDNQKPATFYEHVKLIRKAECSWHSTDLLLRRTDGLVPEGFSPTRCDKRRLTGELPVVQEKLKLYRERSCSENVLLNEENSNEPLVG</sequence>
<keyword evidence="3" id="KW-1185">Reference proteome</keyword>
<dbReference type="STRING" id="649747.HMPREF0083_05540"/>
<protein>
    <submittedName>
        <fullName evidence="2">Putative Phage replication protein CRI</fullName>
    </submittedName>
</protein>
<dbReference type="InterPro" id="IPR022686">
    <property type="entry name" value="G2P_N"/>
</dbReference>
<evidence type="ECO:0000313" key="3">
    <source>
        <dbReference type="Proteomes" id="UP000016511"/>
    </source>
</evidence>
<evidence type="ECO:0000313" key="2">
    <source>
        <dbReference type="EMBL" id="ERI05693.1"/>
    </source>
</evidence>
<organism evidence="2 3">
    <name type="scientific">Aneurinibacillus aneurinilyticus ATCC 12856</name>
    <dbReference type="NCBI Taxonomy" id="649747"/>
    <lineage>
        <taxon>Bacteria</taxon>
        <taxon>Bacillati</taxon>
        <taxon>Bacillota</taxon>
        <taxon>Bacilli</taxon>
        <taxon>Bacillales</taxon>
        <taxon>Paenibacillaceae</taxon>
        <taxon>Aneurinibacillus group</taxon>
        <taxon>Aneurinibacillus</taxon>
    </lineage>
</organism>
<dbReference type="AlphaFoldDB" id="U1WTX3"/>
<dbReference type="Proteomes" id="UP000016511">
    <property type="component" value="Unassembled WGS sequence"/>
</dbReference>
<name>U1WTX3_ANEAE</name>
<reference evidence="2 3" key="1">
    <citation type="submission" date="2013-08" db="EMBL/GenBank/DDBJ databases">
        <authorList>
            <person name="Weinstock G."/>
            <person name="Sodergren E."/>
            <person name="Wylie T."/>
            <person name="Fulton L."/>
            <person name="Fulton R."/>
            <person name="Fronick C."/>
            <person name="O'Laughlin M."/>
            <person name="Godfrey J."/>
            <person name="Miner T."/>
            <person name="Herter B."/>
            <person name="Appelbaum E."/>
            <person name="Cordes M."/>
            <person name="Lek S."/>
            <person name="Wollam A."/>
            <person name="Pepin K.H."/>
            <person name="Palsikar V.B."/>
            <person name="Mitreva M."/>
            <person name="Wilson R.K."/>
        </authorList>
    </citation>
    <scope>NUCLEOTIDE SEQUENCE [LARGE SCALE GENOMIC DNA]</scope>
    <source>
        <strain evidence="2 3">ATCC 12856</strain>
    </source>
</reference>
<dbReference type="NCBIfam" id="TIGR01629">
    <property type="entry name" value="rep_II_X"/>
    <property type="match status" value="1"/>
</dbReference>
<gene>
    <name evidence="2" type="ORF">HMPREF0083_05540</name>
</gene>
<dbReference type="eggNOG" id="ENOG502ZAAJ">
    <property type="taxonomic scope" value="Bacteria"/>
</dbReference>
<accession>U1WTX3</accession>
<proteinExistence type="predicted"/>
<dbReference type="EMBL" id="AWSJ01000347">
    <property type="protein sequence ID" value="ERI05693.1"/>
    <property type="molecule type" value="Genomic_DNA"/>
</dbReference>
<dbReference type="Pfam" id="PF05144">
    <property type="entry name" value="Phage_CRI"/>
    <property type="match status" value="1"/>
</dbReference>
<dbReference type="InterPro" id="IPR006516">
    <property type="entry name" value="G2P"/>
</dbReference>
<dbReference type="HOGENOM" id="CLU_697613_0_0_9"/>